<protein>
    <recommendedName>
        <fullName evidence="6">RWP-RK domain-containing protein</fullName>
    </recommendedName>
</protein>
<dbReference type="RefSeq" id="XP_003289491.1">
    <property type="nucleotide sequence ID" value="XM_003289443.1"/>
</dbReference>
<name>F0ZPZ7_DICPU</name>
<feature type="region of interest" description="Disordered" evidence="5">
    <location>
        <begin position="231"/>
        <end position="284"/>
    </location>
</feature>
<dbReference type="OMA" id="NRYIHPA"/>
<feature type="region of interest" description="Disordered" evidence="5">
    <location>
        <begin position="415"/>
        <end position="458"/>
    </location>
</feature>
<gene>
    <name evidence="7" type="ORF">DICPUDRAFT_153885</name>
</gene>
<reference evidence="8" key="1">
    <citation type="journal article" date="2011" name="Genome Biol.">
        <title>Comparative genomics of the social amoebae Dictyostelium discoideum and Dictyostelium purpureum.</title>
        <authorList>
            <consortium name="US DOE Joint Genome Institute (JGI-PGF)"/>
            <person name="Sucgang R."/>
            <person name="Kuo A."/>
            <person name="Tian X."/>
            <person name="Salerno W."/>
            <person name="Parikh A."/>
            <person name="Feasley C.L."/>
            <person name="Dalin E."/>
            <person name="Tu H."/>
            <person name="Huang E."/>
            <person name="Barry K."/>
            <person name="Lindquist E."/>
            <person name="Shapiro H."/>
            <person name="Bruce D."/>
            <person name="Schmutz J."/>
            <person name="Salamov A."/>
            <person name="Fey P."/>
            <person name="Gaudet P."/>
            <person name="Anjard C."/>
            <person name="Babu M.M."/>
            <person name="Basu S."/>
            <person name="Bushmanova Y."/>
            <person name="van der Wel H."/>
            <person name="Katoh-Kurasawa M."/>
            <person name="Dinh C."/>
            <person name="Coutinho P.M."/>
            <person name="Saito T."/>
            <person name="Elias M."/>
            <person name="Schaap P."/>
            <person name="Kay R.R."/>
            <person name="Henrissat B."/>
            <person name="Eichinger L."/>
            <person name="Rivero F."/>
            <person name="Putnam N.H."/>
            <person name="West C.M."/>
            <person name="Loomis W.F."/>
            <person name="Chisholm R.L."/>
            <person name="Shaulsky G."/>
            <person name="Strassmann J.E."/>
            <person name="Queller D.C."/>
            <person name="Kuspa A."/>
            <person name="Grigoriev I.V."/>
        </authorList>
    </citation>
    <scope>NUCLEOTIDE SEQUENCE [LARGE SCALE GENOMIC DNA]</scope>
    <source>
        <strain evidence="8">QSDP1</strain>
    </source>
</reference>
<keyword evidence="2" id="KW-0238">DNA-binding</keyword>
<dbReference type="InterPro" id="IPR003035">
    <property type="entry name" value="RWP-RK_dom"/>
</dbReference>
<feature type="region of interest" description="Disordered" evidence="5">
    <location>
        <begin position="135"/>
        <end position="198"/>
    </location>
</feature>
<dbReference type="EMBL" id="GL871117">
    <property type="protein sequence ID" value="EGC34005.1"/>
    <property type="molecule type" value="Genomic_DNA"/>
</dbReference>
<dbReference type="GO" id="GO:0003677">
    <property type="term" value="F:DNA binding"/>
    <property type="evidence" value="ECO:0007669"/>
    <property type="project" value="UniProtKB-KW"/>
</dbReference>
<dbReference type="PROSITE" id="PS51519">
    <property type="entry name" value="RWP_RK"/>
    <property type="match status" value="1"/>
</dbReference>
<feature type="compositionally biased region" description="Low complexity" evidence="5">
    <location>
        <begin position="587"/>
        <end position="624"/>
    </location>
</feature>
<evidence type="ECO:0000256" key="5">
    <source>
        <dbReference type="SAM" id="MobiDB-lite"/>
    </source>
</evidence>
<feature type="compositionally biased region" description="Polar residues" evidence="5">
    <location>
        <begin position="173"/>
        <end position="182"/>
    </location>
</feature>
<feature type="domain" description="RWP-RK" evidence="6">
    <location>
        <begin position="453"/>
        <end position="541"/>
    </location>
</feature>
<dbReference type="InterPro" id="IPR053097">
    <property type="entry name" value="Prespore_vesicle_assoc"/>
</dbReference>
<keyword evidence="1" id="KW-0805">Transcription regulation</keyword>
<dbReference type="GeneID" id="10502604"/>
<dbReference type="Proteomes" id="UP000001064">
    <property type="component" value="Unassembled WGS sequence"/>
</dbReference>
<sequence>MQKVHPPILLGGNKPSIHSLLLSQDQVKNPQRDEYLSGWNFSSNNNHYINQHHQYSQYNIQPLKSFDNNNNNGGYIHESKKFKFSQDQFNSSDESDNGEYSPKPRYNNNSNNGLDSMMKHFGSNSLPTFRQFQQHLTVSPSQHSSSSSSSSLHSSPSSASSSPSYSVPIVALQSENNNSSDFKSPYEQPHSPSNNSDFKNKQIQQWLQELQQIKKRESILLENLKYYNVNSVSSPSSSFSSDESDEDLDYGHPTQQPQSPLQQPITSQPIQQASFSPSSSPQQALTIQQQPSETIICNRYIHPAIVVLVDQDIINQTSGYLIVNASLSPYPFKGNNIASQNNLSKNQQLLQGVKSILVEKNGFVIFNKLKLNEVSAKYPNQLFCISFTLSDISSDKQIRVVSQVASTPFHIISKPNKRKCDEMENEEPSSPKSNSPPSSPSLNNIPTSGAASSSSSSSNKLVDECSAINTNDPNYIDITDLLILPQKEAAARLGISESMLCKRFKECTRRKWPYRYLRKIDKFIKLLSLQNINEIPKEEKEKLERYILEREECLRPVKIRITGCVDKDDPEQFTSNLNFNKSTHQLPLPSSSSTGSNIPSKSQIQNIINGGNEDNNNNYNNNNGVAASSASSSTKLFEGLTTGGEGKGLENILETLEMLKHTHRQ</sequence>
<evidence type="ECO:0000256" key="3">
    <source>
        <dbReference type="ARBA" id="ARBA00023163"/>
    </source>
</evidence>
<evidence type="ECO:0000256" key="1">
    <source>
        <dbReference type="ARBA" id="ARBA00023015"/>
    </source>
</evidence>
<evidence type="ECO:0000313" key="8">
    <source>
        <dbReference type="Proteomes" id="UP000001064"/>
    </source>
</evidence>
<accession>F0ZPZ7</accession>
<dbReference type="PANTHER" id="PTHR34586">
    <property type="entry name" value="SPERACT/SCAVENGER RECEPTOR DOMAIN-CONTAINING PROTEIN"/>
    <property type="match status" value="1"/>
</dbReference>
<keyword evidence="4" id="KW-0539">Nucleus</keyword>
<feature type="compositionally biased region" description="Low complexity" evidence="5">
    <location>
        <begin position="139"/>
        <end position="166"/>
    </location>
</feature>
<feature type="compositionally biased region" description="Low complexity" evidence="5">
    <location>
        <begin position="428"/>
        <end position="458"/>
    </location>
</feature>
<proteinExistence type="predicted"/>
<evidence type="ECO:0000256" key="4">
    <source>
        <dbReference type="ARBA" id="ARBA00023242"/>
    </source>
</evidence>
<dbReference type="VEuPathDB" id="AmoebaDB:DICPUDRAFT_153885"/>
<dbReference type="OrthoDB" id="20871at2759"/>
<feature type="compositionally biased region" description="Low complexity" evidence="5">
    <location>
        <begin position="253"/>
        <end position="283"/>
    </location>
</feature>
<dbReference type="eggNOG" id="ENOG502RSRR">
    <property type="taxonomic scope" value="Eukaryota"/>
</dbReference>
<dbReference type="AlphaFoldDB" id="F0ZPZ7"/>
<dbReference type="KEGG" id="dpp:DICPUDRAFT_153885"/>
<feature type="region of interest" description="Disordered" evidence="5">
    <location>
        <begin position="87"/>
        <end position="122"/>
    </location>
</feature>
<evidence type="ECO:0000256" key="2">
    <source>
        <dbReference type="ARBA" id="ARBA00023125"/>
    </source>
</evidence>
<dbReference type="PANTHER" id="PTHR34586:SF3">
    <property type="entry name" value="FOLLISTATIN-LIKE DOMAIN-CONTAINING PROTEIN"/>
    <property type="match status" value="1"/>
</dbReference>
<keyword evidence="3" id="KW-0804">Transcription</keyword>
<evidence type="ECO:0000259" key="6">
    <source>
        <dbReference type="PROSITE" id="PS51519"/>
    </source>
</evidence>
<dbReference type="InParanoid" id="F0ZPZ7"/>
<organism evidence="7 8">
    <name type="scientific">Dictyostelium purpureum</name>
    <name type="common">Slime mold</name>
    <dbReference type="NCBI Taxonomy" id="5786"/>
    <lineage>
        <taxon>Eukaryota</taxon>
        <taxon>Amoebozoa</taxon>
        <taxon>Evosea</taxon>
        <taxon>Eumycetozoa</taxon>
        <taxon>Dictyostelia</taxon>
        <taxon>Dictyosteliales</taxon>
        <taxon>Dictyosteliaceae</taxon>
        <taxon>Dictyostelium</taxon>
    </lineage>
</organism>
<feature type="compositionally biased region" description="Low complexity" evidence="5">
    <location>
        <begin position="231"/>
        <end position="241"/>
    </location>
</feature>
<feature type="region of interest" description="Disordered" evidence="5">
    <location>
        <begin position="581"/>
        <end position="628"/>
    </location>
</feature>
<keyword evidence="8" id="KW-1185">Reference proteome</keyword>
<dbReference type="FunCoup" id="F0ZPZ7">
    <property type="interactions" value="743"/>
</dbReference>
<evidence type="ECO:0000313" key="7">
    <source>
        <dbReference type="EMBL" id="EGC34005.1"/>
    </source>
</evidence>